<proteinExistence type="predicted"/>
<evidence type="ECO:0000313" key="4">
    <source>
        <dbReference type="Proteomes" id="UP000317835"/>
    </source>
</evidence>
<dbReference type="Proteomes" id="UP000317835">
    <property type="component" value="Chromosome"/>
</dbReference>
<keyword evidence="4" id="KW-1185">Reference proteome</keyword>
<feature type="signal peptide" evidence="2">
    <location>
        <begin position="1"/>
        <end position="30"/>
    </location>
</feature>
<dbReference type="AlphaFoldDB" id="A0A518H3X9"/>
<sequence length="373" mass="41529" precursor="true">MAISRSNGFGTVAFCLAVLCLLGSTAPGQASRRNPRTTDWGQNQEPTVGDWGFDRPGYPPGLYVHGITVKQGEAVTNPVIYDNDVYDDVFDDEWAYAMASLGEMDLTGLIVTPVLTDFWGFSKPEWTQTALDSRANAEASGMRMGRIPPITVGTEAESEQAGERKGSAGARLYVRLINEQFEKDPGRPLIVNIGGQGATLASAYTLDPGIAGKCVVYHTDLKVYNGHYRWASELVARHFRVVSWGDDHWWIPKPCQDQWRVLPRPEHCEAEDNGPSSGEWRLLTDLGVPLLDYMVLQFRNRPEYSPGERKADGYLDGTFIHAWLPGLFADAALMEIRGGEVLHVTSFTPENERRAKEFTMEVLLDPRAYGKER</sequence>
<keyword evidence="2" id="KW-0732">Signal</keyword>
<dbReference type="EMBL" id="CP036426">
    <property type="protein sequence ID" value="QDV35517.1"/>
    <property type="molecule type" value="Genomic_DNA"/>
</dbReference>
<feature type="compositionally biased region" description="Polar residues" evidence="1">
    <location>
        <begin position="27"/>
        <end position="46"/>
    </location>
</feature>
<evidence type="ECO:0008006" key="5">
    <source>
        <dbReference type="Google" id="ProtNLM"/>
    </source>
</evidence>
<protein>
    <recommendedName>
        <fullName evidence="5">Inosine-uridine preferring nucleoside hydrolase</fullName>
    </recommendedName>
</protein>
<evidence type="ECO:0000256" key="2">
    <source>
        <dbReference type="SAM" id="SignalP"/>
    </source>
</evidence>
<evidence type="ECO:0000256" key="1">
    <source>
        <dbReference type="SAM" id="MobiDB-lite"/>
    </source>
</evidence>
<name>A0A518H3X9_9BACT</name>
<feature type="chain" id="PRO_5021774569" description="Inosine-uridine preferring nucleoside hydrolase" evidence="2">
    <location>
        <begin position="31"/>
        <end position="373"/>
    </location>
</feature>
<reference evidence="3 4" key="1">
    <citation type="submission" date="2019-02" db="EMBL/GenBank/DDBJ databases">
        <title>Deep-cultivation of Planctomycetes and their phenomic and genomic characterization uncovers novel biology.</title>
        <authorList>
            <person name="Wiegand S."/>
            <person name="Jogler M."/>
            <person name="Boedeker C."/>
            <person name="Pinto D."/>
            <person name="Vollmers J."/>
            <person name="Rivas-Marin E."/>
            <person name="Kohn T."/>
            <person name="Peeters S.H."/>
            <person name="Heuer A."/>
            <person name="Rast P."/>
            <person name="Oberbeckmann S."/>
            <person name="Bunk B."/>
            <person name="Jeske O."/>
            <person name="Meyerdierks A."/>
            <person name="Storesund J.E."/>
            <person name="Kallscheuer N."/>
            <person name="Luecker S."/>
            <person name="Lage O.M."/>
            <person name="Pohl T."/>
            <person name="Merkel B.J."/>
            <person name="Hornburger P."/>
            <person name="Mueller R.-W."/>
            <person name="Bruemmer F."/>
            <person name="Labrenz M."/>
            <person name="Spormann A.M."/>
            <person name="Op den Camp H."/>
            <person name="Overmann J."/>
            <person name="Amann R."/>
            <person name="Jetten M.S.M."/>
            <person name="Mascher T."/>
            <person name="Medema M.H."/>
            <person name="Devos D.P."/>
            <person name="Kaster A.-K."/>
            <person name="Ovreas L."/>
            <person name="Rohde M."/>
            <person name="Galperin M.Y."/>
            <person name="Jogler C."/>
        </authorList>
    </citation>
    <scope>NUCLEOTIDE SEQUENCE [LARGE SCALE GENOMIC DNA]</scope>
    <source>
        <strain evidence="3 4">ElP</strain>
    </source>
</reference>
<organism evidence="3 4">
    <name type="scientific">Tautonia plasticadhaerens</name>
    <dbReference type="NCBI Taxonomy" id="2527974"/>
    <lineage>
        <taxon>Bacteria</taxon>
        <taxon>Pseudomonadati</taxon>
        <taxon>Planctomycetota</taxon>
        <taxon>Planctomycetia</taxon>
        <taxon>Isosphaerales</taxon>
        <taxon>Isosphaeraceae</taxon>
        <taxon>Tautonia</taxon>
    </lineage>
</organism>
<gene>
    <name evidence="3" type="ORF">ElP_34200</name>
</gene>
<dbReference type="RefSeq" id="WP_145271171.1">
    <property type="nucleotide sequence ID" value="NZ_CP036426.1"/>
</dbReference>
<feature type="region of interest" description="Disordered" evidence="1">
    <location>
        <begin position="27"/>
        <end position="50"/>
    </location>
</feature>
<evidence type="ECO:0000313" key="3">
    <source>
        <dbReference type="EMBL" id="QDV35517.1"/>
    </source>
</evidence>
<accession>A0A518H3X9</accession>
<dbReference type="OrthoDB" id="1550387at2"/>
<dbReference type="KEGG" id="tpla:ElP_34200"/>